<dbReference type="GO" id="GO:0004713">
    <property type="term" value="F:protein tyrosine kinase activity"/>
    <property type="evidence" value="ECO:0007669"/>
    <property type="project" value="TreeGrafter"/>
</dbReference>
<accession>A0A1N6HN57</accession>
<keyword evidence="1" id="KW-0175">Coiled coil</keyword>
<dbReference type="RefSeq" id="WP_245794518.1">
    <property type="nucleotide sequence ID" value="NZ_FSRL01000001.1"/>
</dbReference>
<protein>
    <submittedName>
        <fullName evidence="4">Capsular polysaccharide transport system permease protein</fullName>
    </submittedName>
</protein>
<evidence type="ECO:0000256" key="2">
    <source>
        <dbReference type="SAM" id="MobiDB-lite"/>
    </source>
</evidence>
<dbReference type="GO" id="GO:0005886">
    <property type="term" value="C:plasma membrane"/>
    <property type="evidence" value="ECO:0007669"/>
    <property type="project" value="TreeGrafter"/>
</dbReference>
<dbReference type="PANTHER" id="PTHR32309:SF13">
    <property type="entry name" value="FERRIC ENTEROBACTIN TRANSPORT PROTEIN FEPE"/>
    <property type="match status" value="1"/>
</dbReference>
<feature type="transmembrane region" description="Helical" evidence="3">
    <location>
        <begin position="37"/>
        <end position="59"/>
    </location>
</feature>
<keyword evidence="5" id="KW-1185">Reference proteome</keyword>
<sequence>MQAQALRPVEAKAPTAEVQVPRQRPAARPARARRRHWGLLLSLLLMVVAPVAAAGWYLFTRAEDQFASSLGFSVRKEDRGSAVEILGGIADLGGGSAGNDTDILFEYIQSPNMVRAVMREVDLVAAYTRPGDPVFSLGPDTRIEALAAYWTRMVQVYFDRSSHLIEIRVKAFTPEESLAIARAVRKEADRTINALSAVARDDATRYARDELDRALARLKAARAALTAFRTSHQIVDPEADIQGRMGLLNTLQAELADALIELDLLRQNSRPDDPRVVQAERRVEVIRQRISEERARFSAEGSASAEQEAYSELIGQYEALAVDQKFAEESYVATLAAYDAAVAEAQRQSRYLATYIEPAAPETPLYPRRWVILLTLFGGLATAWTVLTMIYYSLRDRR</sequence>
<feature type="transmembrane region" description="Helical" evidence="3">
    <location>
        <begin position="370"/>
        <end position="394"/>
    </location>
</feature>
<dbReference type="EMBL" id="FSRL01000001">
    <property type="protein sequence ID" value="SIO21119.1"/>
    <property type="molecule type" value="Genomic_DNA"/>
</dbReference>
<dbReference type="STRING" id="1217970.SAMN05444002_3529"/>
<dbReference type="AlphaFoldDB" id="A0A1N6HN57"/>
<keyword evidence="3" id="KW-0812">Transmembrane</keyword>
<feature type="coiled-coil region" evidence="1">
    <location>
        <begin position="248"/>
        <end position="296"/>
    </location>
</feature>
<keyword evidence="3" id="KW-1133">Transmembrane helix</keyword>
<dbReference type="PANTHER" id="PTHR32309">
    <property type="entry name" value="TYROSINE-PROTEIN KINASE"/>
    <property type="match status" value="1"/>
</dbReference>
<evidence type="ECO:0000313" key="5">
    <source>
        <dbReference type="Proteomes" id="UP000184932"/>
    </source>
</evidence>
<dbReference type="Proteomes" id="UP000184932">
    <property type="component" value="Unassembled WGS sequence"/>
</dbReference>
<keyword evidence="3" id="KW-0472">Membrane</keyword>
<feature type="region of interest" description="Disordered" evidence="2">
    <location>
        <begin position="1"/>
        <end position="29"/>
    </location>
</feature>
<proteinExistence type="predicted"/>
<organism evidence="4 5">
    <name type="scientific">Vannielia litorea</name>
    <dbReference type="NCBI Taxonomy" id="1217970"/>
    <lineage>
        <taxon>Bacteria</taxon>
        <taxon>Pseudomonadati</taxon>
        <taxon>Pseudomonadota</taxon>
        <taxon>Alphaproteobacteria</taxon>
        <taxon>Rhodobacterales</taxon>
        <taxon>Paracoccaceae</taxon>
        <taxon>Vannielia</taxon>
    </lineage>
</organism>
<gene>
    <name evidence="4" type="ORF">SAMN05444002_3529</name>
</gene>
<evidence type="ECO:0000256" key="1">
    <source>
        <dbReference type="SAM" id="Coils"/>
    </source>
</evidence>
<reference evidence="5" key="1">
    <citation type="submission" date="2016-11" db="EMBL/GenBank/DDBJ databases">
        <authorList>
            <person name="Varghese N."/>
            <person name="Submissions S."/>
        </authorList>
    </citation>
    <scope>NUCLEOTIDE SEQUENCE [LARGE SCALE GENOMIC DNA]</scope>
    <source>
        <strain evidence="5">DSM 29440</strain>
    </source>
</reference>
<evidence type="ECO:0000313" key="4">
    <source>
        <dbReference type="EMBL" id="SIO21119.1"/>
    </source>
</evidence>
<evidence type="ECO:0000256" key="3">
    <source>
        <dbReference type="SAM" id="Phobius"/>
    </source>
</evidence>
<dbReference type="InterPro" id="IPR050445">
    <property type="entry name" value="Bact_polysacc_biosynth/exp"/>
</dbReference>
<name>A0A1N6HN57_9RHOB</name>